<dbReference type="GO" id="GO:0046040">
    <property type="term" value="P:IMP metabolic process"/>
    <property type="evidence" value="ECO:0007669"/>
    <property type="project" value="TreeGrafter"/>
</dbReference>
<organism evidence="10">
    <name type="scientific">Candidatus Methanophagaceae archaeon ANME-1 ERB6</name>
    <dbReference type="NCBI Taxonomy" id="2759912"/>
    <lineage>
        <taxon>Archaea</taxon>
        <taxon>Methanobacteriati</taxon>
        <taxon>Methanobacteriota</taxon>
        <taxon>Stenosarchaea group</taxon>
        <taxon>Methanomicrobia</taxon>
        <taxon>Candidatus Methanophagales</taxon>
        <taxon>Candidatus Methanophagaceae</taxon>
    </lineage>
</organism>
<dbReference type="InterPro" id="IPR018220">
    <property type="entry name" value="Adenylosuccin_syn_GTP-bd"/>
</dbReference>
<keyword evidence="4 8" id="KW-0547">Nucleotide-binding</keyword>
<dbReference type="InterPro" id="IPR042111">
    <property type="entry name" value="Adenylosuccinate_synth_dom3"/>
</dbReference>
<evidence type="ECO:0000256" key="8">
    <source>
        <dbReference type="HAMAP-Rule" id="MF_00011"/>
    </source>
</evidence>
<evidence type="ECO:0000256" key="3">
    <source>
        <dbReference type="ARBA" id="ARBA00022723"/>
    </source>
</evidence>
<comment type="similarity">
    <text evidence="8 9">Belongs to the adenylosuccinate synthetase family.</text>
</comment>
<keyword evidence="6 8" id="KW-0460">Magnesium</keyword>
<dbReference type="PANTHER" id="PTHR11846">
    <property type="entry name" value="ADENYLOSUCCINATE SYNTHETASE"/>
    <property type="match status" value="1"/>
</dbReference>
<dbReference type="FunFam" id="3.40.440.10:FF:000007">
    <property type="entry name" value="Adenylosuccinate synthetase"/>
    <property type="match status" value="1"/>
</dbReference>
<comment type="pathway">
    <text evidence="8 9">Purine metabolism; AMP biosynthesis via de novo pathway; AMP from IMP: step 1/2.</text>
</comment>
<feature type="binding site" evidence="8">
    <location>
        <begin position="321"/>
        <end position="323"/>
    </location>
    <ligand>
        <name>GTP</name>
        <dbReference type="ChEBI" id="CHEBI:37565"/>
    </ligand>
</feature>
<feature type="binding site" evidence="8">
    <location>
        <position position="255"/>
    </location>
    <ligand>
        <name>GTP</name>
        <dbReference type="ChEBI" id="CHEBI:37565"/>
    </ligand>
</feature>
<evidence type="ECO:0000256" key="6">
    <source>
        <dbReference type="ARBA" id="ARBA00022842"/>
    </source>
</evidence>
<comment type="subunit">
    <text evidence="8">Homodimer.</text>
</comment>
<dbReference type="InterPro" id="IPR042109">
    <property type="entry name" value="Adenylosuccinate_synth_dom1"/>
</dbReference>
<comment type="subcellular location">
    <subcellularLocation>
        <location evidence="8">Cytoplasm</location>
    </subcellularLocation>
</comment>
<evidence type="ECO:0000256" key="1">
    <source>
        <dbReference type="ARBA" id="ARBA00022490"/>
    </source>
</evidence>
<feature type="binding site" evidence="8">
    <location>
        <begin position="42"/>
        <end position="44"/>
    </location>
    <ligand>
        <name>GTP</name>
        <dbReference type="ChEBI" id="CHEBI:37565"/>
    </ligand>
</feature>
<feature type="binding site" description="in other chain" evidence="8">
    <location>
        <position position="191"/>
    </location>
    <ligand>
        <name>IMP</name>
        <dbReference type="ChEBI" id="CHEBI:58053"/>
        <note>ligand shared between dimeric partners</note>
    </ligand>
</feature>
<dbReference type="InterPro" id="IPR001114">
    <property type="entry name" value="Adenylosuccinate_synthetase"/>
</dbReference>
<feature type="binding site" evidence="8">
    <location>
        <begin position="12"/>
        <end position="18"/>
    </location>
    <ligand>
        <name>GTP</name>
        <dbReference type="ChEBI" id="CHEBI:37565"/>
    </ligand>
</feature>
<comment type="function">
    <text evidence="8">Plays an important role in the de novo pathway of purine nucleotide biosynthesis. Catalyzes the first committed step in the biosynthesis of AMP from IMP.</text>
</comment>
<dbReference type="InterPro" id="IPR027417">
    <property type="entry name" value="P-loop_NTPase"/>
</dbReference>
<sequence length="335" mass="36085">MPATILVGGFFGDEGKGKIIAYLAKHDKPSVVARGGVGPNAGHTVEVEGKKYGLRMVPSGFVYESARLLVGAGVLVDPEVFKREVSSFGLKGRIGVDWRCGIIEKKHIEEDKSDAYLKGKIGSTGSGCGPANAARASRKAKQAKDEKELAEFLCDVPLEVNEALDNGKGVLVEGTQGFGISLLYGTYPFVTSKDTTASQMATDVGIGPTRVDEVIVVFKSFPTRVGEGPFETQMKEEKANALHIVEYGTVTGRKRRIGEWDAKMAAYSAMINGATMVALSGVDRLDPSCRGVKEYKELSKEVKDFVAKVEHDTRVPVKLISTGPELSEIVDLRKK</sequence>
<feature type="binding site" evidence="8">
    <location>
        <position position="13"/>
    </location>
    <ligand>
        <name>Mg(2+)</name>
        <dbReference type="ChEBI" id="CHEBI:18420"/>
    </ligand>
</feature>
<comment type="cofactor">
    <cofactor evidence="8">
        <name>Mg(2+)</name>
        <dbReference type="ChEBI" id="CHEBI:18420"/>
    </cofactor>
    <text evidence="8">Binds 1 Mg(2+) ion per subunit.</text>
</comment>
<evidence type="ECO:0000256" key="7">
    <source>
        <dbReference type="ARBA" id="ARBA00023134"/>
    </source>
</evidence>
<feature type="active site" description="Proton donor" evidence="8">
    <location>
        <position position="43"/>
    </location>
</feature>
<evidence type="ECO:0000256" key="2">
    <source>
        <dbReference type="ARBA" id="ARBA00022598"/>
    </source>
</evidence>
<dbReference type="CDD" id="cd03108">
    <property type="entry name" value="AdSS"/>
    <property type="match status" value="1"/>
</dbReference>
<feature type="binding site" description="in other chain" evidence="8">
    <location>
        <position position="124"/>
    </location>
    <ligand>
        <name>IMP</name>
        <dbReference type="ChEBI" id="CHEBI:58053"/>
        <note>ligand shared between dimeric partners</note>
    </ligand>
</feature>
<dbReference type="Gene3D" id="3.90.170.10">
    <property type="entry name" value="Adenylosuccinate Synthetase, subunit A, domain 3"/>
    <property type="match status" value="2"/>
</dbReference>
<dbReference type="GO" id="GO:0005737">
    <property type="term" value="C:cytoplasm"/>
    <property type="evidence" value="ECO:0007669"/>
    <property type="project" value="UniProtKB-SubCell"/>
</dbReference>
<dbReference type="HAMAP" id="MF_00011">
    <property type="entry name" value="Adenylosucc_synth"/>
    <property type="match status" value="1"/>
</dbReference>
<dbReference type="AlphaFoldDB" id="A0A7G9YZV1"/>
<keyword evidence="2 8" id="KW-0436">Ligase</keyword>
<feature type="active site" description="Proton acceptor" evidence="8">
    <location>
        <position position="13"/>
    </location>
</feature>
<feature type="binding site" evidence="8">
    <location>
        <begin position="249"/>
        <end position="255"/>
    </location>
    <ligand>
        <name>substrate</name>
    </ligand>
</feature>
<evidence type="ECO:0000313" key="10">
    <source>
        <dbReference type="EMBL" id="QNO53535.1"/>
    </source>
</evidence>
<evidence type="ECO:0000256" key="4">
    <source>
        <dbReference type="ARBA" id="ARBA00022741"/>
    </source>
</evidence>
<evidence type="ECO:0000256" key="5">
    <source>
        <dbReference type="ARBA" id="ARBA00022755"/>
    </source>
</evidence>
<feature type="binding site" description="in other chain" evidence="8">
    <location>
        <begin position="13"/>
        <end position="16"/>
    </location>
    <ligand>
        <name>IMP</name>
        <dbReference type="ChEBI" id="CHEBI:58053"/>
        <note>ligand shared between dimeric partners</note>
    </ligand>
</feature>
<feature type="binding site" evidence="8">
    <location>
        <position position="42"/>
    </location>
    <ligand>
        <name>Mg(2+)</name>
        <dbReference type="ChEBI" id="CHEBI:18420"/>
    </ligand>
</feature>
<protein>
    <recommendedName>
        <fullName evidence="8 9">Adenylosuccinate synthetase</fullName>
        <shortName evidence="8">AMPSase</shortName>
        <shortName evidence="8">AdSS</shortName>
        <ecNumber evidence="8 9">6.3.4.4</ecNumber>
    </recommendedName>
    <alternativeName>
        <fullName evidence="8">IMP--aspartate ligase</fullName>
    </alternativeName>
</protein>
<proteinExistence type="inferred from homology"/>
<keyword evidence="3 8" id="KW-0479">Metal-binding</keyword>
<evidence type="ECO:0000256" key="9">
    <source>
        <dbReference type="RuleBase" id="RU000520"/>
    </source>
</evidence>
<dbReference type="GO" id="GO:0004019">
    <property type="term" value="F:adenylosuccinate synthase activity"/>
    <property type="evidence" value="ECO:0007669"/>
    <property type="project" value="UniProtKB-UniRule"/>
</dbReference>
<keyword evidence="5 8" id="KW-0658">Purine biosynthesis</keyword>
<feature type="binding site" description="in other chain" evidence="8">
    <location>
        <position position="253"/>
    </location>
    <ligand>
        <name>IMP</name>
        <dbReference type="ChEBI" id="CHEBI:58053"/>
        <note>ligand shared between dimeric partners</note>
    </ligand>
</feature>
<dbReference type="NCBIfam" id="NF003295">
    <property type="entry name" value="PRK04293.1"/>
    <property type="match status" value="1"/>
</dbReference>
<accession>A0A7G9YZV1</accession>
<reference evidence="10" key="1">
    <citation type="submission" date="2020-06" db="EMBL/GenBank/DDBJ databases">
        <title>Unique genomic features of the anaerobic methanotrophic archaea.</title>
        <authorList>
            <person name="Chadwick G.L."/>
            <person name="Skennerton C.T."/>
            <person name="Laso-Perez R."/>
            <person name="Leu A.O."/>
            <person name="Speth D.R."/>
            <person name="Yu H."/>
            <person name="Morgan-Lang C."/>
            <person name="Hatzenpichler R."/>
            <person name="Goudeau D."/>
            <person name="Malmstrom R."/>
            <person name="Brazelton W.J."/>
            <person name="Woyke T."/>
            <person name="Hallam S.J."/>
            <person name="Tyson G.W."/>
            <person name="Wegener G."/>
            <person name="Boetius A."/>
            <person name="Orphan V."/>
        </authorList>
    </citation>
    <scope>NUCLEOTIDE SEQUENCE</scope>
</reference>
<dbReference type="PROSITE" id="PS01266">
    <property type="entry name" value="ADENYLOSUCCIN_SYN_1"/>
    <property type="match status" value="1"/>
</dbReference>
<dbReference type="GO" id="GO:0000287">
    <property type="term" value="F:magnesium ion binding"/>
    <property type="evidence" value="ECO:0007669"/>
    <property type="project" value="UniProtKB-UniRule"/>
</dbReference>
<feature type="binding site" evidence="8">
    <location>
        <begin position="281"/>
        <end position="283"/>
    </location>
    <ligand>
        <name>GTP</name>
        <dbReference type="ChEBI" id="CHEBI:37565"/>
    </ligand>
</feature>
<dbReference type="Gene3D" id="3.40.440.10">
    <property type="entry name" value="Adenylosuccinate Synthetase, subunit A, domain 1"/>
    <property type="match status" value="2"/>
</dbReference>
<dbReference type="UniPathway" id="UPA00075">
    <property type="reaction ID" value="UER00335"/>
</dbReference>
<gene>
    <name evidence="8 10" type="primary">purA</name>
    <name evidence="10" type="ORF">FLCOADKM_00025</name>
</gene>
<dbReference type="EC" id="6.3.4.4" evidence="8 9"/>
<dbReference type="GO" id="GO:0044208">
    <property type="term" value="P:'de novo' AMP biosynthetic process"/>
    <property type="evidence" value="ECO:0007669"/>
    <property type="project" value="UniProtKB-UniRule"/>
</dbReference>
<dbReference type="GO" id="GO:0005525">
    <property type="term" value="F:GTP binding"/>
    <property type="evidence" value="ECO:0007669"/>
    <property type="project" value="UniProtKB-UniRule"/>
</dbReference>
<dbReference type="EMBL" id="MT631544">
    <property type="protein sequence ID" value="QNO53535.1"/>
    <property type="molecule type" value="Genomic_DNA"/>
</dbReference>
<name>A0A7G9YZV1_9EURY</name>
<dbReference type="Pfam" id="PF00709">
    <property type="entry name" value="Adenylsucc_synt"/>
    <property type="match status" value="2"/>
</dbReference>
<comment type="catalytic activity">
    <reaction evidence="8 9">
        <text>IMP + L-aspartate + GTP = N(6)-(1,2-dicarboxyethyl)-AMP + GDP + phosphate + 2 H(+)</text>
        <dbReference type="Rhea" id="RHEA:15753"/>
        <dbReference type="ChEBI" id="CHEBI:15378"/>
        <dbReference type="ChEBI" id="CHEBI:29991"/>
        <dbReference type="ChEBI" id="CHEBI:37565"/>
        <dbReference type="ChEBI" id="CHEBI:43474"/>
        <dbReference type="ChEBI" id="CHEBI:57567"/>
        <dbReference type="ChEBI" id="CHEBI:58053"/>
        <dbReference type="ChEBI" id="CHEBI:58189"/>
        <dbReference type="EC" id="6.3.4.4"/>
    </reaction>
</comment>
<dbReference type="PANTHER" id="PTHR11846:SF0">
    <property type="entry name" value="ADENYLOSUCCINATE SYNTHETASE"/>
    <property type="match status" value="1"/>
</dbReference>
<keyword evidence="7 8" id="KW-0342">GTP-binding</keyword>
<dbReference type="SMART" id="SM00788">
    <property type="entry name" value="Adenylsucc_synt"/>
    <property type="match status" value="1"/>
</dbReference>
<feature type="binding site" evidence="8">
    <location>
        <position position="138"/>
    </location>
    <ligand>
        <name>IMP</name>
        <dbReference type="ChEBI" id="CHEBI:58053"/>
        <note>ligand shared between dimeric partners</note>
    </ligand>
</feature>
<keyword evidence="1 8" id="KW-0963">Cytoplasm</keyword>
<feature type="binding site" description="in other chain" evidence="8">
    <location>
        <position position="176"/>
    </location>
    <ligand>
        <name>IMP</name>
        <dbReference type="ChEBI" id="CHEBI:58053"/>
        <note>ligand shared between dimeric partners</note>
    </ligand>
</feature>
<feature type="binding site" description="in other chain" evidence="8">
    <location>
        <begin position="40"/>
        <end position="43"/>
    </location>
    <ligand>
        <name>IMP</name>
        <dbReference type="ChEBI" id="CHEBI:58053"/>
        <note>ligand shared between dimeric partners</note>
    </ligand>
</feature>
<dbReference type="SUPFAM" id="SSF52540">
    <property type="entry name" value="P-loop containing nucleoside triphosphate hydrolases"/>
    <property type="match status" value="1"/>
</dbReference>